<evidence type="ECO:0000256" key="1">
    <source>
        <dbReference type="ARBA" id="ARBA00022598"/>
    </source>
</evidence>
<feature type="domain" description="ATP-grasp" evidence="5">
    <location>
        <begin position="107"/>
        <end position="300"/>
    </location>
</feature>
<dbReference type="EMBL" id="JAWDES010000003">
    <property type="protein sequence ID" value="MDU0258775.1"/>
    <property type="molecule type" value="Genomic_DNA"/>
</dbReference>
<dbReference type="Gene3D" id="3.40.50.20">
    <property type="match status" value="1"/>
</dbReference>
<dbReference type="AlphaFoldDB" id="A0AAE4LJE5"/>
<proteinExistence type="predicted"/>
<keyword evidence="1" id="KW-0436">Ligase</keyword>
<dbReference type="PROSITE" id="PS50975">
    <property type="entry name" value="ATP_GRASP"/>
    <property type="match status" value="1"/>
</dbReference>
<dbReference type="InterPro" id="IPR040570">
    <property type="entry name" value="LAL_C2"/>
</dbReference>
<dbReference type="SUPFAM" id="SSF52440">
    <property type="entry name" value="PreATP-grasp domain"/>
    <property type="match status" value="1"/>
</dbReference>
<dbReference type="InterPro" id="IPR011761">
    <property type="entry name" value="ATP-grasp"/>
</dbReference>
<dbReference type="InterPro" id="IPR052032">
    <property type="entry name" value="ATP-dep_AA_Ligase"/>
</dbReference>
<dbReference type="InterPro" id="IPR016185">
    <property type="entry name" value="PreATP-grasp_dom_sf"/>
</dbReference>
<dbReference type="InterPro" id="IPR013815">
    <property type="entry name" value="ATP_grasp_subdomain_1"/>
</dbReference>
<evidence type="ECO:0000256" key="4">
    <source>
        <dbReference type="PROSITE-ProRule" id="PRU00409"/>
    </source>
</evidence>
<dbReference type="Gene3D" id="3.30.470.20">
    <property type="entry name" value="ATP-grasp fold, B domain"/>
    <property type="match status" value="1"/>
</dbReference>
<evidence type="ECO:0000256" key="3">
    <source>
        <dbReference type="ARBA" id="ARBA00022840"/>
    </source>
</evidence>
<dbReference type="PANTHER" id="PTHR43585:SF2">
    <property type="entry name" value="ATP-GRASP ENZYME FSQD"/>
    <property type="match status" value="1"/>
</dbReference>
<dbReference type="Pfam" id="PF13535">
    <property type="entry name" value="ATP-grasp_4"/>
    <property type="match status" value="1"/>
</dbReference>
<dbReference type="GO" id="GO:0005524">
    <property type="term" value="F:ATP binding"/>
    <property type="evidence" value="ECO:0007669"/>
    <property type="project" value="UniProtKB-UniRule"/>
</dbReference>
<evidence type="ECO:0000259" key="5">
    <source>
        <dbReference type="PROSITE" id="PS50975"/>
    </source>
</evidence>
<dbReference type="SUPFAM" id="SSF56059">
    <property type="entry name" value="Glutathione synthetase ATP-binding domain-like"/>
    <property type="match status" value="1"/>
</dbReference>
<evidence type="ECO:0000313" key="6">
    <source>
        <dbReference type="EMBL" id="MDU0258775.1"/>
    </source>
</evidence>
<dbReference type="SMART" id="SM01209">
    <property type="entry name" value="GARS_A"/>
    <property type="match status" value="1"/>
</dbReference>
<dbReference type="GO" id="GO:0046872">
    <property type="term" value="F:metal ion binding"/>
    <property type="evidence" value="ECO:0007669"/>
    <property type="project" value="InterPro"/>
</dbReference>
<protein>
    <submittedName>
        <fullName evidence="6">ATP-grasp domain-containing protein</fullName>
    </submittedName>
</protein>
<organism evidence="6 7">
    <name type="scientific">Alistipes finegoldii</name>
    <dbReference type="NCBI Taxonomy" id="214856"/>
    <lineage>
        <taxon>Bacteria</taxon>
        <taxon>Pseudomonadati</taxon>
        <taxon>Bacteroidota</taxon>
        <taxon>Bacteroidia</taxon>
        <taxon>Bacteroidales</taxon>
        <taxon>Rikenellaceae</taxon>
        <taxon>Alistipes</taxon>
    </lineage>
</organism>
<dbReference type="Proteomes" id="UP001181347">
    <property type="component" value="Unassembled WGS sequence"/>
</dbReference>
<comment type="caution">
    <text evidence="6">The sequence shown here is derived from an EMBL/GenBank/DDBJ whole genome shotgun (WGS) entry which is preliminary data.</text>
</comment>
<gene>
    <name evidence="6" type="ORF">RVH17_01355</name>
</gene>
<evidence type="ECO:0000256" key="2">
    <source>
        <dbReference type="ARBA" id="ARBA00022741"/>
    </source>
</evidence>
<dbReference type="RefSeq" id="WP_022332790.1">
    <property type="nucleotide sequence ID" value="NZ_BAAFKU010000008.1"/>
</dbReference>
<name>A0AAE4LJE5_9BACT</name>
<dbReference type="Gene3D" id="3.30.1490.20">
    <property type="entry name" value="ATP-grasp fold, A domain"/>
    <property type="match status" value="1"/>
</dbReference>
<keyword evidence="3 4" id="KW-0067">ATP-binding</keyword>
<sequence length="399" mass="43184">MSRLLILGASTLQLPAILKAKEMGHYVAVADYNPQAIGILFADEFFPASTIDIEAICQVAETFHPDGIMTLATDMPMRSLAAVAEKFGLPGISVQTALRCTDKGEMIRAFKADGVASPWYHIVENESVLKSIISELSFPCIIKPTDNAGSRGVILVHAVEELSRAYRYSREQSRHGTVIIEEYMQGPEVSVEVMTVDGIPHILAVTDKLTTGAPYFVEMGHSQPSRLSKTTIDTIKDLAVKAIRSVGINMGPAHVEMIVTAQGPKMVELGARMGGDCITTHLVPLSTGIDMVKATIDISLGLYPDIEPKFEQGSAIRYFQVCPGKIYSIEGINAARKIAGICDIICTKKIGDLVTDIHSSIDRMGCVIAQRGDAAAAIEACEQAMKQIKIEIYEEKSGK</sequence>
<reference evidence="6" key="1">
    <citation type="submission" date="2023-10" db="EMBL/GenBank/DDBJ databases">
        <title>Genome Sequence of the Bacteria from From Gut Wall in Crohn's Disease.</title>
        <authorList>
            <person name="Rodriguez-Palacios A."/>
        </authorList>
    </citation>
    <scope>NUCLEOTIDE SEQUENCE</scope>
    <source>
        <strain evidence="6">CavFT-hAR58</strain>
    </source>
</reference>
<evidence type="ECO:0000313" key="7">
    <source>
        <dbReference type="Proteomes" id="UP001181347"/>
    </source>
</evidence>
<accession>A0AAE4LJE5</accession>
<keyword evidence="2 4" id="KW-0547">Nucleotide-binding</keyword>
<dbReference type="Pfam" id="PF18603">
    <property type="entry name" value="LAL_C2"/>
    <property type="match status" value="1"/>
</dbReference>
<dbReference type="GO" id="GO:0016874">
    <property type="term" value="F:ligase activity"/>
    <property type="evidence" value="ECO:0007669"/>
    <property type="project" value="UniProtKB-KW"/>
</dbReference>
<dbReference type="PANTHER" id="PTHR43585">
    <property type="entry name" value="FUMIPYRROLE BIOSYNTHESIS PROTEIN C"/>
    <property type="match status" value="1"/>
</dbReference>